<keyword evidence="2" id="KW-0378">Hydrolase</keyword>
<dbReference type="Pfam" id="PF02113">
    <property type="entry name" value="Peptidase_S13"/>
    <property type="match status" value="1"/>
</dbReference>
<dbReference type="InterPro" id="IPR000667">
    <property type="entry name" value="Peptidase_S13"/>
</dbReference>
<dbReference type="AlphaFoldDB" id="Z9JGT7"/>
<accession>Z9JGT7</accession>
<evidence type="ECO:0000313" key="3">
    <source>
        <dbReference type="EMBL" id="EWS77394.1"/>
    </source>
</evidence>
<dbReference type="InterPro" id="IPR012338">
    <property type="entry name" value="Beta-lactam/transpept-like"/>
</dbReference>
<dbReference type="GO" id="GO:0004185">
    <property type="term" value="F:serine-type carboxypeptidase activity"/>
    <property type="evidence" value="ECO:0007669"/>
    <property type="project" value="InterPro"/>
</dbReference>
<dbReference type="eggNOG" id="COG2027">
    <property type="taxonomic scope" value="Bacteria"/>
</dbReference>
<organism evidence="3 4">
    <name type="scientific">Xylella taiwanensis</name>
    <dbReference type="NCBI Taxonomy" id="1444770"/>
    <lineage>
        <taxon>Bacteria</taxon>
        <taxon>Pseudomonadati</taxon>
        <taxon>Pseudomonadota</taxon>
        <taxon>Gammaproteobacteria</taxon>
        <taxon>Lysobacterales</taxon>
        <taxon>Lysobacteraceae</taxon>
        <taxon>Xylella</taxon>
    </lineage>
</organism>
<dbReference type="STRING" id="1444770.AF72_11195"/>
<dbReference type="SUPFAM" id="SSF56601">
    <property type="entry name" value="beta-lactamase/transpeptidase-like"/>
    <property type="match status" value="1"/>
</dbReference>
<dbReference type="PATRIC" id="fig|1444770.3.peg.2646"/>
<reference evidence="3 4" key="1">
    <citation type="journal article" date="2014" name="Genome Announc.">
        <title>Draft Genome Sequence of Xylella fastidiosa Pear Leaf Scorch Strain in Taiwan.</title>
        <authorList>
            <person name="Su C.C."/>
            <person name="Deng W.L."/>
            <person name="Jan F.J."/>
            <person name="Chang C.J."/>
            <person name="Huang H."/>
            <person name="Chen J."/>
        </authorList>
    </citation>
    <scope>NUCLEOTIDE SEQUENCE [LARGE SCALE GENOMIC DNA]</scope>
    <source>
        <strain evidence="3 4">PLS229</strain>
    </source>
</reference>
<dbReference type="NCBIfam" id="TIGR00666">
    <property type="entry name" value="PBP4"/>
    <property type="match status" value="1"/>
</dbReference>
<evidence type="ECO:0000256" key="1">
    <source>
        <dbReference type="ARBA" id="ARBA00006096"/>
    </source>
</evidence>
<dbReference type="EMBL" id="JDSQ01000021">
    <property type="protein sequence ID" value="EWS77394.1"/>
    <property type="molecule type" value="Genomic_DNA"/>
</dbReference>
<dbReference type="Gene3D" id="3.50.80.20">
    <property type="entry name" value="D-Ala-D-Ala carboxypeptidase C, peptidase S13"/>
    <property type="match status" value="1"/>
</dbReference>
<dbReference type="Gene3D" id="3.40.710.10">
    <property type="entry name" value="DD-peptidase/beta-lactamase superfamily"/>
    <property type="match status" value="1"/>
</dbReference>
<evidence type="ECO:0000313" key="4">
    <source>
        <dbReference type="Proteomes" id="UP000020406"/>
    </source>
</evidence>
<evidence type="ECO:0000256" key="2">
    <source>
        <dbReference type="ARBA" id="ARBA00022801"/>
    </source>
</evidence>
<dbReference type="PRINTS" id="PR00922">
    <property type="entry name" value="DADACBPTASE3"/>
</dbReference>
<name>Z9JGT7_9GAMM</name>
<dbReference type="GO" id="GO:0000270">
    <property type="term" value="P:peptidoglycan metabolic process"/>
    <property type="evidence" value="ECO:0007669"/>
    <property type="project" value="TreeGrafter"/>
</dbReference>
<dbReference type="GO" id="GO:0006508">
    <property type="term" value="P:proteolysis"/>
    <property type="evidence" value="ECO:0007669"/>
    <property type="project" value="InterPro"/>
</dbReference>
<proteinExistence type="inferred from homology"/>
<sequence length="490" mass="51859">MVFAFVGCSTFGSTKDQPSKRSDASSISRSALASRIDKIIASNKSTEGSLVALTVRDAKTGDVLYALNTENRLSPASNLKLVTLYSAFSVLGGDYRFETSLMTDGIQREGHLAGNLYLKGTGDPTLSADDYDSLASDLAARGISKIDDNLVLDDTWFDSIALGSGWMIDDEDKYFAAQIAALTFSPNADFDAGSVIIDVSAVETGNSAPRITVSPRNNVVKVISRVVNGNTSAVTISRARGSNDIYVSGTVKPGDSIQELRSVWRPSLIVSDIFQIALKRHGIEVAGHAVVGQAAPEQVSILVKHQSASLESLAIPLMKLSNNTMAEIFLKSIGRKSLNQGSASAGVQATLGVLAADGINSESLIQVDGSGLSRYNLVTSRILTDILLAARKKPWFAALYASLPVAGQPDRLIGGTLRNRMRGTVAESKVIAKTGSMTGISSLSGYVTAVDNYPLVFSILLNNLIKPANQTEDSIAETLASCRCASGETH</sequence>
<comment type="similarity">
    <text evidence="1">Belongs to the peptidase S13 family.</text>
</comment>
<protein>
    <submittedName>
        <fullName evidence="3">Penicillin-binding protein</fullName>
    </submittedName>
</protein>
<gene>
    <name evidence="3" type="ORF">AF72_11195</name>
</gene>
<dbReference type="PANTHER" id="PTHR30023:SF0">
    <property type="entry name" value="PENICILLIN-SENSITIVE CARBOXYPEPTIDASE A"/>
    <property type="match status" value="1"/>
</dbReference>
<dbReference type="Proteomes" id="UP000020406">
    <property type="component" value="Unassembled WGS sequence"/>
</dbReference>
<dbReference type="PANTHER" id="PTHR30023">
    <property type="entry name" value="D-ALANYL-D-ALANINE CARBOXYPEPTIDASE"/>
    <property type="match status" value="1"/>
</dbReference>
<comment type="caution">
    <text evidence="3">The sequence shown here is derived from an EMBL/GenBank/DDBJ whole genome shotgun (WGS) entry which is preliminary data.</text>
</comment>